<feature type="compositionally biased region" description="Acidic residues" evidence="1">
    <location>
        <begin position="1"/>
        <end position="12"/>
    </location>
</feature>
<sequence>MKIAESAEELEEIKETHDVVDSDNVESRAPAKLPDTRTPPVKNAPDDQAVYEVSTST</sequence>
<protein>
    <submittedName>
        <fullName evidence="2">Uncharacterized protein</fullName>
    </submittedName>
</protein>
<evidence type="ECO:0000313" key="3">
    <source>
        <dbReference type="Proteomes" id="UP000435112"/>
    </source>
</evidence>
<dbReference type="EMBL" id="QXFU01011446">
    <property type="protein sequence ID" value="KAE8952510.1"/>
    <property type="molecule type" value="Genomic_DNA"/>
</dbReference>
<evidence type="ECO:0000256" key="1">
    <source>
        <dbReference type="SAM" id="MobiDB-lite"/>
    </source>
</evidence>
<comment type="caution">
    <text evidence="2">The sequence shown here is derived from an EMBL/GenBank/DDBJ whole genome shotgun (WGS) entry which is preliminary data.</text>
</comment>
<feature type="non-terminal residue" evidence="2">
    <location>
        <position position="57"/>
    </location>
</feature>
<accession>A0A6A3G6L7</accession>
<evidence type="ECO:0000313" key="2">
    <source>
        <dbReference type="EMBL" id="KAE8952510.1"/>
    </source>
</evidence>
<name>A0A6A3G6L7_9STRA</name>
<proteinExistence type="predicted"/>
<organism evidence="2 3">
    <name type="scientific">Phytophthora rubi</name>
    <dbReference type="NCBI Taxonomy" id="129364"/>
    <lineage>
        <taxon>Eukaryota</taxon>
        <taxon>Sar</taxon>
        <taxon>Stramenopiles</taxon>
        <taxon>Oomycota</taxon>
        <taxon>Peronosporomycetes</taxon>
        <taxon>Peronosporales</taxon>
        <taxon>Peronosporaceae</taxon>
        <taxon>Phytophthora</taxon>
    </lineage>
</organism>
<dbReference type="AlphaFoldDB" id="A0A6A3G6L7"/>
<gene>
    <name evidence="2" type="ORF">PR002_g32658</name>
</gene>
<reference evidence="2 3" key="1">
    <citation type="submission" date="2018-09" db="EMBL/GenBank/DDBJ databases">
        <title>Genomic investigation of the strawberry pathogen Phytophthora fragariae indicates pathogenicity is determined by transcriptional variation in three key races.</title>
        <authorList>
            <person name="Adams T.M."/>
            <person name="Armitage A.D."/>
            <person name="Sobczyk M.K."/>
            <person name="Bates H.J."/>
            <person name="Dunwell J.M."/>
            <person name="Nellist C.F."/>
            <person name="Harrison R.J."/>
        </authorList>
    </citation>
    <scope>NUCLEOTIDE SEQUENCE [LARGE SCALE GENOMIC DNA]</scope>
    <source>
        <strain evidence="2 3">SCRP324</strain>
    </source>
</reference>
<feature type="region of interest" description="Disordered" evidence="1">
    <location>
        <begin position="1"/>
        <end position="57"/>
    </location>
</feature>
<dbReference type="Proteomes" id="UP000435112">
    <property type="component" value="Unassembled WGS sequence"/>
</dbReference>